<evidence type="ECO:0000256" key="3">
    <source>
        <dbReference type="ARBA" id="ARBA00022606"/>
    </source>
</evidence>
<reference evidence="11" key="1">
    <citation type="journal article" date="2020" name="J Insects Food Feed">
        <title>The yellow mealworm (Tenebrio molitor) genome: a resource for the emerging insects as food and feed industry.</title>
        <authorList>
            <person name="Eriksson T."/>
            <person name="Andere A."/>
            <person name="Kelstrup H."/>
            <person name="Emery V."/>
            <person name="Picard C."/>
        </authorList>
    </citation>
    <scope>NUCLEOTIDE SEQUENCE</scope>
    <source>
        <strain evidence="11">Stoneville</strain>
        <tissue evidence="11">Whole head</tissue>
    </source>
</reference>
<evidence type="ECO:0000313" key="11">
    <source>
        <dbReference type="EMBL" id="KAH0820673.1"/>
    </source>
</evidence>
<evidence type="ECO:0000256" key="10">
    <source>
        <dbReference type="SAM" id="Phobius"/>
    </source>
</evidence>
<gene>
    <name evidence="11" type="ORF">GEV33_002118</name>
</gene>
<feature type="transmembrane region" description="Helical" evidence="10">
    <location>
        <begin position="256"/>
        <end position="277"/>
    </location>
</feature>
<sequence>MFIRRLANTLSSAEENLIHDDNYQEETRAKLIIIIDRHCDFIRWQQNALMITSNLIMPFAMGIIVIAVSYAFAFLQSENIFLELTTLQWYTWNMKNKKLFLTILTAAIRPINVKFSENFVVNNRMLLFHSFLETSRSGESTASVHRSQLAYYLKMVRILGDDIFRLKFVQIIMKLILCTYAILCVLQIYFFVLSPSLTKLLSSGGAFFQMGAVPIATSVLLVKNGVIDDIMDVIDLWCVDSADEKTKNEIKKLSKWANLFVATNTFFCVLCVATIFFSSNENDGLEFIRYVLVQIFSQWSKFAFVFIKMSVFLASFTMPGVTYQVFYVTQHIAMQMKLFKMFIRRLASTLSNTEENLTHDNKYQEKIHTQLKIIIDRHCDFIRSSRSGEATASVHRSRLVVVQSRAQRTASYLDGHRHVKRDCLQIVRILGDDIFRLKFVQIIMKLMICAYAILCVLQIYFFISSPSLTKLLSSGGVFFHMGAISVATSVLLIKNGMIDDIMDVIDLWRVDSADEKTKNEIRKLSKWANRFAVTNTSVCLLCITATVFSSNENDGLGFIRYVLDQIFFQWGKLAFVFFKMTLFLASFTMPAVTYQVLYVTQHITMQMKLFKMFVRSVASTLSSTEENLTHDDNYQEAIQTQLKIIIDRHCDFIRIHPTKPYHLPSASVPTVPIPNLPVRVAEKTLENLSRLPSFGEE</sequence>
<feature type="transmembrane region" description="Helical" evidence="10">
    <location>
        <begin position="204"/>
        <end position="222"/>
    </location>
</feature>
<name>A0A8J6LIZ9_TENMO</name>
<evidence type="ECO:0000256" key="6">
    <source>
        <dbReference type="ARBA" id="ARBA00022989"/>
    </source>
</evidence>
<comment type="caution">
    <text evidence="11">The sequence shown here is derived from an EMBL/GenBank/DDBJ whole genome shotgun (WGS) entry which is preliminary data.</text>
</comment>
<dbReference type="InterPro" id="IPR004117">
    <property type="entry name" value="7tm6_olfct_rcpt"/>
</dbReference>
<feature type="transmembrane region" description="Helical" evidence="10">
    <location>
        <begin position="475"/>
        <end position="493"/>
    </location>
</feature>
<keyword evidence="2" id="KW-1003">Cell membrane</keyword>
<feature type="transmembrane region" description="Helical" evidence="10">
    <location>
        <begin position="570"/>
        <end position="599"/>
    </location>
</feature>
<accession>A0A8J6LIZ9</accession>
<keyword evidence="8" id="KW-0675">Receptor</keyword>
<protein>
    <submittedName>
        <fullName evidence="11">Uncharacterized protein</fullName>
    </submittedName>
</protein>
<evidence type="ECO:0000256" key="2">
    <source>
        <dbReference type="ARBA" id="ARBA00022475"/>
    </source>
</evidence>
<dbReference type="GO" id="GO:0005886">
    <property type="term" value="C:plasma membrane"/>
    <property type="evidence" value="ECO:0007669"/>
    <property type="project" value="UniProtKB-SubCell"/>
</dbReference>
<reference evidence="11" key="2">
    <citation type="submission" date="2021-08" db="EMBL/GenBank/DDBJ databases">
        <authorList>
            <person name="Eriksson T."/>
        </authorList>
    </citation>
    <scope>NUCLEOTIDE SEQUENCE</scope>
    <source>
        <strain evidence="11">Stoneville</strain>
        <tissue evidence="11">Whole head</tissue>
    </source>
</reference>
<dbReference type="Proteomes" id="UP000719412">
    <property type="component" value="Unassembled WGS sequence"/>
</dbReference>
<evidence type="ECO:0000256" key="4">
    <source>
        <dbReference type="ARBA" id="ARBA00022692"/>
    </source>
</evidence>
<proteinExistence type="predicted"/>
<dbReference type="GO" id="GO:0005549">
    <property type="term" value="F:odorant binding"/>
    <property type="evidence" value="ECO:0007669"/>
    <property type="project" value="InterPro"/>
</dbReference>
<evidence type="ECO:0000256" key="9">
    <source>
        <dbReference type="ARBA" id="ARBA00023224"/>
    </source>
</evidence>
<comment type="subcellular location">
    <subcellularLocation>
        <location evidence="1">Cell membrane</location>
        <topology evidence="1">Multi-pass membrane protein</topology>
    </subcellularLocation>
</comment>
<dbReference type="EMBL" id="JABDTM020011191">
    <property type="protein sequence ID" value="KAH0820673.1"/>
    <property type="molecule type" value="Genomic_DNA"/>
</dbReference>
<evidence type="ECO:0000256" key="5">
    <source>
        <dbReference type="ARBA" id="ARBA00022725"/>
    </source>
</evidence>
<keyword evidence="6 10" id="KW-1133">Transmembrane helix</keyword>
<dbReference type="GO" id="GO:0004984">
    <property type="term" value="F:olfactory receptor activity"/>
    <property type="evidence" value="ECO:0007669"/>
    <property type="project" value="InterPro"/>
</dbReference>
<keyword evidence="12" id="KW-1185">Reference proteome</keyword>
<dbReference type="PANTHER" id="PTHR21137">
    <property type="entry name" value="ODORANT RECEPTOR"/>
    <property type="match status" value="1"/>
</dbReference>
<dbReference type="PANTHER" id="PTHR21137:SF35">
    <property type="entry name" value="ODORANT RECEPTOR 19A-RELATED"/>
    <property type="match status" value="1"/>
</dbReference>
<keyword evidence="5" id="KW-0552">Olfaction</keyword>
<feature type="transmembrane region" description="Helical" evidence="10">
    <location>
        <begin position="442"/>
        <end position="463"/>
    </location>
</feature>
<dbReference type="AlphaFoldDB" id="A0A8J6LIZ9"/>
<feature type="transmembrane region" description="Helical" evidence="10">
    <location>
        <begin position="302"/>
        <end position="328"/>
    </location>
</feature>
<organism evidence="11 12">
    <name type="scientific">Tenebrio molitor</name>
    <name type="common">Yellow mealworm beetle</name>
    <dbReference type="NCBI Taxonomy" id="7067"/>
    <lineage>
        <taxon>Eukaryota</taxon>
        <taxon>Metazoa</taxon>
        <taxon>Ecdysozoa</taxon>
        <taxon>Arthropoda</taxon>
        <taxon>Hexapoda</taxon>
        <taxon>Insecta</taxon>
        <taxon>Pterygota</taxon>
        <taxon>Neoptera</taxon>
        <taxon>Endopterygota</taxon>
        <taxon>Coleoptera</taxon>
        <taxon>Polyphaga</taxon>
        <taxon>Cucujiformia</taxon>
        <taxon>Tenebrionidae</taxon>
        <taxon>Tenebrio</taxon>
    </lineage>
</organism>
<feature type="transmembrane region" description="Helical" evidence="10">
    <location>
        <begin position="531"/>
        <end position="550"/>
    </location>
</feature>
<evidence type="ECO:0000256" key="7">
    <source>
        <dbReference type="ARBA" id="ARBA00023136"/>
    </source>
</evidence>
<dbReference type="GO" id="GO:0007165">
    <property type="term" value="P:signal transduction"/>
    <property type="evidence" value="ECO:0007669"/>
    <property type="project" value="UniProtKB-KW"/>
</dbReference>
<keyword evidence="4 10" id="KW-0812">Transmembrane</keyword>
<keyword evidence="7 10" id="KW-0472">Membrane</keyword>
<feature type="transmembrane region" description="Helical" evidence="10">
    <location>
        <begin position="171"/>
        <end position="192"/>
    </location>
</feature>
<evidence type="ECO:0000256" key="1">
    <source>
        <dbReference type="ARBA" id="ARBA00004651"/>
    </source>
</evidence>
<keyword evidence="3" id="KW-0716">Sensory transduction</keyword>
<keyword evidence="9" id="KW-0807">Transducer</keyword>
<evidence type="ECO:0000313" key="12">
    <source>
        <dbReference type="Proteomes" id="UP000719412"/>
    </source>
</evidence>
<evidence type="ECO:0000256" key="8">
    <source>
        <dbReference type="ARBA" id="ARBA00023170"/>
    </source>
</evidence>
<feature type="transmembrane region" description="Helical" evidence="10">
    <location>
        <begin position="55"/>
        <end position="75"/>
    </location>
</feature>